<organism evidence="2 3">
    <name type="scientific">Hymenobacter edaphi</name>
    <dbReference type="NCBI Taxonomy" id="2211146"/>
    <lineage>
        <taxon>Bacteria</taxon>
        <taxon>Pseudomonadati</taxon>
        <taxon>Bacteroidota</taxon>
        <taxon>Cytophagia</taxon>
        <taxon>Cytophagales</taxon>
        <taxon>Hymenobacteraceae</taxon>
        <taxon>Hymenobacter</taxon>
    </lineage>
</organism>
<protein>
    <recommendedName>
        <fullName evidence="4">RHS repeat protein</fullName>
    </recommendedName>
</protein>
<evidence type="ECO:0000313" key="3">
    <source>
        <dbReference type="Proteomes" id="UP000248553"/>
    </source>
</evidence>
<accession>A0A328BZ68</accession>
<sequence length="357" mass="41828">MRYLLCLLLSAAILPARAQRRLPGDTSDEPTIRPYQPADHAVRGPVAAVTVRDSALTAEQTFYNSLGLTRYTFDRRGRLRRREALRRDTRRPTAEWRYDARGRLLQRRLVADQGHFTRYQYLDRQRRRLTLLYAPDSTALSRTVDTFDRHARLLRSETFRADGQLTSSTTYRYDQAGQLAEQLFRNTARGAGLTNALGPTPTFTPWPNDTLRYYTTYDWHRRPVSQAWYRNGQLQRLLAYSTHGDTSLVRSVRLAGPLLDAHPPIREVYTAGATRLERNHYFGPRHPADSVRAHQIHWTRVQDDVLRESGYLLDGVEQERRRYSYTEEHDARGNWVRRTFLVDGRPRRLQLRTIEYR</sequence>
<gene>
    <name evidence="2" type="ORF">DLM85_06275</name>
</gene>
<feature type="chain" id="PRO_5016261449" description="RHS repeat protein" evidence="1">
    <location>
        <begin position="19"/>
        <end position="357"/>
    </location>
</feature>
<feature type="signal peptide" evidence="1">
    <location>
        <begin position="1"/>
        <end position="18"/>
    </location>
</feature>
<evidence type="ECO:0000313" key="2">
    <source>
        <dbReference type="EMBL" id="RAK70438.1"/>
    </source>
</evidence>
<keyword evidence="1" id="KW-0732">Signal</keyword>
<evidence type="ECO:0008006" key="4">
    <source>
        <dbReference type="Google" id="ProtNLM"/>
    </source>
</evidence>
<dbReference type="RefSeq" id="WP_111477188.1">
    <property type="nucleotide sequence ID" value="NZ_QHKM01000001.1"/>
</dbReference>
<name>A0A328BZ68_9BACT</name>
<dbReference type="AlphaFoldDB" id="A0A328BZ68"/>
<comment type="caution">
    <text evidence="2">The sequence shown here is derived from an EMBL/GenBank/DDBJ whole genome shotgun (WGS) entry which is preliminary data.</text>
</comment>
<keyword evidence="3" id="KW-1185">Reference proteome</keyword>
<dbReference type="Proteomes" id="UP000248553">
    <property type="component" value="Unassembled WGS sequence"/>
</dbReference>
<reference evidence="3" key="1">
    <citation type="submission" date="2018-05" db="EMBL/GenBank/DDBJ databases">
        <authorList>
            <person name="Nie L."/>
        </authorList>
    </citation>
    <scope>NUCLEOTIDE SEQUENCE [LARGE SCALE GENOMIC DNA]</scope>
    <source>
        <strain evidence="3">NL</strain>
    </source>
</reference>
<dbReference type="Gene3D" id="2.180.10.10">
    <property type="entry name" value="RHS repeat-associated core"/>
    <property type="match status" value="1"/>
</dbReference>
<dbReference type="EMBL" id="QHKM01000001">
    <property type="protein sequence ID" value="RAK70438.1"/>
    <property type="molecule type" value="Genomic_DNA"/>
</dbReference>
<proteinExistence type="predicted"/>
<evidence type="ECO:0000256" key="1">
    <source>
        <dbReference type="SAM" id="SignalP"/>
    </source>
</evidence>
<dbReference type="OrthoDB" id="978260at2"/>